<comment type="caution">
    <text evidence="2">The sequence shown here is derived from an EMBL/GenBank/DDBJ whole genome shotgun (WGS) entry which is preliminary data.</text>
</comment>
<dbReference type="EMBL" id="QAYG01000009">
    <property type="protein sequence ID" value="PTW58712.1"/>
    <property type="molecule type" value="Genomic_DNA"/>
</dbReference>
<name>A0A2T5V4M5_9HYPH</name>
<dbReference type="Proteomes" id="UP000244081">
    <property type="component" value="Unassembled WGS sequence"/>
</dbReference>
<reference evidence="2 3" key="1">
    <citation type="submission" date="2018-04" db="EMBL/GenBank/DDBJ databases">
        <title>Genomic Encyclopedia of Archaeal and Bacterial Type Strains, Phase II (KMG-II): from individual species to whole genera.</title>
        <authorList>
            <person name="Goeker M."/>
        </authorList>
    </citation>
    <scope>NUCLEOTIDE SEQUENCE [LARGE SCALE GENOMIC DNA]</scope>
    <source>
        <strain evidence="2 3">DSM 23382</strain>
    </source>
</reference>
<dbReference type="Pfam" id="PF03886">
    <property type="entry name" value="ABC_trans_aux"/>
    <property type="match status" value="1"/>
</dbReference>
<protein>
    <submittedName>
        <fullName evidence="2">Cholesterol transport system auxiliary component</fullName>
    </submittedName>
</protein>
<dbReference type="SUPFAM" id="SSF159594">
    <property type="entry name" value="XCC0632-like"/>
    <property type="match status" value="1"/>
</dbReference>
<proteinExistence type="predicted"/>
<accession>A0A2T5V4M5</accession>
<keyword evidence="3" id="KW-1185">Reference proteome</keyword>
<evidence type="ECO:0000259" key="1">
    <source>
        <dbReference type="Pfam" id="PF03886"/>
    </source>
</evidence>
<dbReference type="InterPro" id="IPR005586">
    <property type="entry name" value="ABC_trans_aux"/>
</dbReference>
<organism evidence="2 3">
    <name type="scientific">Breoghania corrubedonensis</name>
    <dbReference type="NCBI Taxonomy" id="665038"/>
    <lineage>
        <taxon>Bacteria</taxon>
        <taxon>Pseudomonadati</taxon>
        <taxon>Pseudomonadota</taxon>
        <taxon>Alphaproteobacteria</taxon>
        <taxon>Hyphomicrobiales</taxon>
        <taxon>Stappiaceae</taxon>
        <taxon>Breoghania</taxon>
    </lineage>
</organism>
<evidence type="ECO:0000313" key="2">
    <source>
        <dbReference type="EMBL" id="PTW58712.1"/>
    </source>
</evidence>
<sequence>MPWKRRGRLKVYKMIGVVRCRLARQVYVGKGTAGGMVWLRTIAGAARRSAAVALVAVAVSGCAAISGGSAPRDIYTLGAPRDFGAKPHRSNAQILIAAPRTLAALDTDNIAVVSDDISMSYFGGSAWSDRVPRLLQSKIIEAFQNSGGVRAVGQPGEGLLIDYQIATDIRAFQLAVDGGRVARVEFSAKIINDRNGKVLASRTFQADQRASGDTVGDAVAAINRATDKCLVDLVNWTLGRI</sequence>
<evidence type="ECO:0000313" key="3">
    <source>
        <dbReference type="Proteomes" id="UP000244081"/>
    </source>
</evidence>
<gene>
    <name evidence="2" type="ORF">C8N35_10913</name>
</gene>
<dbReference type="Gene3D" id="3.40.50.10610">
    <property type="entry name" value="ABC-type transport auxiliary lipoprotein component"/>
    <property type="match status" value="1"/>
</dbReference>
<dbReference type="AlphaFoldDB" id="A0A2T5V4M5"/>
<feature type="domain" description="ABC-type transport auxiliary lipoprotein component" evidence="1">
    <location>
        <begin position="75"/>
        <end position="229"/>
    </location>
</feature>